<organism evidence="7 8">
    <name type="scientific">Serinibacter arcticus</name>
    <dbReference type="NCBI Taxonomy" id="1655435"/>
    <lineage>
        <taxon>Bacteria</taxon>
        <taxon>Bacillati</taxon>
        <taxon>Actinomycetota</taxon>
        <taxon>Actinomycetes</taxon>
        <taxon>Micrococcales</taxon>
        <taxon>Beutenbergiaceae</taxon>
        <taxon>Serinibacter</taxon>
    </lineage>
</organism>
<dbReference type="Proteomes" id="UP000297318">
    <property type="component" value="Unassembled WGS sequence"/>
</dbReference>
<dbReference type="GO" id="GO:0016787">
    <property type="term" value="F:hydrolase activity"/>
    <property type="evidence" value="ECO:0007669"/>
    <property type="project" value="UniProtKB-KW"/>
</dbReference>
<dbReference type="PROSITE" id="PS51462">
    <property type="entry name" value="NUDIX"/>
    <property type="match status" value="1"/>
</dbReference>
<dbReference type="InterPro" id="IPR020476">
    <property type="entry name" value="Nudix_hydrolase"/>
</dbReference>
<gene>
    <name evidence="7" type="ORF">SERN_2243</name>
</gene>
<evidence type="ECO:0000256" key="1">
    <source>
        <dbReference type="ARBA" id="ARBA00001946"/>
    </source>
</evidence>
<dbReference type="AlphaFoldDB" id="A0A4Z1DZZ6"/>
<sequence>MSTTADTAHPGDRPRVSGYVVVTRQRGGGTSGGGEENGGEPRDDVAGGTEVLLAHLSQAPDRDLPDAWTLPGGGLEHGEHPREAAVREVAEETGLVVVVGEQLGIDSLVHDSSHGPSHALRVVYRGDVVGGELRPEPDGSTDEAAWIPLARLGSLPLVELARTALAWAGLPTPGPSEP</sequence>
<feature type="domain" description="Nudix hydrolase" evidence="6">
    <location>
        <begin position="12"/>
        <end position="170"/>
    </location>
</feature>
<comment type="similarity">
    <text evidence="2 4">Belongs to the Nudix hydrolase family.</text>
</comment>
<reference evidence="7 8" key="1">
    <citation type="submission" date="2018-11" db="EMBL/GenBank/DDBJ databases">
        <title>Complete genome sequencing of the Actinobacteria Serinibacter sp. K3-2.</title>
        <authorList>
            <person name="Rakitin A.L."/>
            <person name="Beletsky A.V."/>
            <person name="Mardanov A.V."/>
            <person name="Ravin N.V."/>
            <person name="Gromova A.S."/>
            <person name="Filippova S.N."/>
            <person name="Gal'Chenko V.F."/>
        </authorList>
    </citation>
    <scope>NUCLEOTIDE SEQUENCE [LARGE SCALE GENOMIC DNA]</scope>
    <source>
        <strain evidence="7 8">K3-2</strain>
    </source>
</reference>
<dbReference type="InterPro" id="IPR015797">
    <property type="entry name" value="NUDIX_hydrolase-like_dom_sf"/>
</dbReference>
<evidence type="ECO:0000256" key="2">
    <source>
        <dbReference type="ARBA" id="ARBA00005582"/>
    </source>
</evidence>
<dbReference type="Pfam" id="PF00293">
    <property type="entry name" value="NUDIX"/>
    <property type="match status" value="1"/>
</dbReference>
<keyword evidence="3 4" id="KW-0378">Hydrolase</keyword>
<proteinExistence type="inferred from homology"/>
<dbReference type="PANTHER" id="PTHR43046">
    <property type="entry name" value="GDP-MANNOSE MANNOSYL HYDROLASE"/>
    <property type="match status" value="1"/>
</dbReference>
<dbReference type="SUPFAM" id="SSF55811">
    <property type="entry name" value="Nudix"/>
    <property type="match status" value="1"/>
</dbReference>
<accession>A0A4Z1DZZ6</accession>
<feature type="compositionally biased region" description="Gly residues" evidence="5">
    <location>
        <begin position="26"/>
        <end position="36"/>
    </location>
</feature>
<dbReference type="EMBL" id="RHPJ01000003">
    <property type="protein sequence ID" value="TGO04650.1"/>
    <property type="molecule type" value="Genomic_DNA"/>
</dbReference>
<evidence type="ECO:0000259" key="6">
    <source>
        <dbReference type="PROSITE" id="PS51462"/>
    </source>
</evidence>
<evidence type="ECO:0000313" key="8">
    <source>
        <dbReference type="Proteomes" id="UP000297318"/>
    </source>
</evidence>
<protein>
    <submittedName>
        <fullName evidence="7">MutT-like domain protein</fullName>
    </submittedName>
</protein>
<comment type="cofactor">
    <cofactor evidence="1">
        <name>Mg(2+)</name>
        <dbReference type="ChEBI" id="CHEBI:18420"/>
    </cofactor>
</comment>
<name>A0A4Z1DZZ6_9MICO</name>
<evidence type="ECO:0000256" key="3">
    <source>
        <dbReference type="ARBA" id="ARBA00022801"/>
    </source>
</evidence>
<dbReference type="CDD" id="cd02883">
    <property type="entry name" value="NUDIX_Hydrolase"/>
    <property type="match status" value="1"/>
</dbReference>
<evidence type="ECO:0000256" key="5">
    <source>
        <dbReference type="SAM" id="MobiDB-lite"/>
    </source>
</evidence>
<dbReference type="PANTHER" id="PTHR43046:SF14">
    <property type="entry name" value="MUTT_NUDIX FAMILY PROTEIN"/>
    <property type="match status" value="1"/>
</dbReference>
<dbReference type="InterPro" id="IPR000086">
    <property type="entry name" value="NUDIX_hydrolase_dom"/>
</dbReference>
<feature type="region of interest" description="Disordered" evidence="5">
    <location>
        <begin position="1"/>
        <end position="79"/>
    </location>
</feature>
<comment type="caution">
    <text evidence="7">The sequence shown here is derived from an EMBL/GenBank/DDBJ whole genome shotgun (WGS) entry which is preliminary data.</text>
</comment>
<dbReference type="Gene3D" id="3.90.79.10">
    <property type="entry name" value="Nucleoside Triphosphate Pyrophosphohydrolase"/>
    <property type="match status" value="1"/>
</dbReference>
<dbReference type="InterPro" id="IPR020084">
    <property type="entry name" value="NUDIX_hydrolase_CS"/>
</dbReference>
<evidence type="ECO:0000313" key="7">
    <source>
        <dbReference type="EMBL" id="TGO04650.1"/>
    </source>
</evidence>
<dbReference type="PROSITE" id="PS00893">
    <property type="entry name" value="NUDIX_BOX"/>
    <property type="match status" value="1"/>
</dbReference>
<keyword evidence="8" id="KW-1185">Reference proteome</keyword>
<dbReference type="RefSeq" id="WP_233251632.1">
    <property type="nucleotide sequence ID" value="NZ_RHPJ01000003.1"/>
</dbReference>
<evidence type="ECO:0000256" key="4">
    <source>
        <dbReference type="RuleBase" id="RU003476"/>
    </source>
</evidence>
<dbReference type="PRINTS" id="PR00502">
    <property type="entry name" value="NUDIXFAMILY"/>
</dbReference>